<dbReference type="PRINTS" id="PR00035">
    <property type="entry name" value="HTHGNTR"/>
</dbReference>
<keyword evidence="3" id="KW-0805">Transcription regulation</keyword>
<dbReference type="InterPro" id="IPR004839">
    <property type="entry name" value="Aminotransferase_I/II_large"/>
</dbReference>
<comment type="similarity">
    <text evidence="1">In the C-terminal section; belongs to the class-I pyridoxal-phosphate-dependent aminotransferase family.</text>
</comment>
<gene>
    <name evidence="8" type="ORF">JY651_49840</name>
</gene>
<organism evidence="8 9">
    <name type="scientific">Pyxidicoccus parkwayensis</name>
    <dbReference type="NCBI Taxonomy" id="2813578"/>
    <lineage>
        <taxon>Bacteria</taxon>
        <taxon>Pseudomonadati</taxon>
        <taxon>Myxococcota</taxon>
        <taxon>Myxococcia</taxon>
        <taxon>Myxococcales</taxon>
        <taxon>Cystobacterineae</taxon>
        <taxon>Myxococcaceae</taxon>
        <taxon>Pyxidicoccus</taxon>
    </lineage>
</organism>
<keyword evidence="8" id="KW-0808">Transferase</keyword>
<evidence type="ECO:0000313" key="9">
    <source>
        <dbReference type="Proteomes" id="UP000662747"/>
    </source>
</evidence>
<dbReference type="SUPFAM" id="SSF53383">
    <property type="entry name" value="PLP-dependent transferases"/>
    <property type="match status" value="1"/>
</dbReference>
<feature type="region of interest" description="Disordered" evidence="6">
    <location>
        <begin position="86"/>
        <end position="106"/>
    </location>
</feature>
<dbReference type="PROSITE" id="PS50949">
    <property type="entry name" value="HTH_GNTR"/>
    <property type="match status" value="1"/>
</dbReference>
<evidence type="ECO:0000256" key="5">
    <source>
        <dbReference type="ARBA" id="ARBA00023163"/>
    </source>
</evidence>
<dbReference type="CDD" id="cd00609">
    <property type="entry name" value="AAT_like"/>
    <property type="match status" value="1"/>
</dbReference>
<keyword evidence="4" id="KW-0238">DNA-binding</keyword>
<evidence type="ECO:0000256" key="1">
    <source>
        <dbReference type="ARBA" id="ARBA00005384"/>
    </source>
</evidence>
<dbReference type="EMBL" id="CP071090">
    <property type="protein sequence ID" value="QSQ23104.1"/>
    <property type="molecule type" value="Genomic_DNA"/>
</dbReference>
<evidence type="ECO:0000256" key="6">
    <source>
        <dbReference type="SAM" id="MobiDB-lite"/>
    </source>
</evidence>
<dbReference type="GO" id="GO:0008483">
    <property type="term" value="F:transaminase activity"/>
    <property type="evidence" value="ECO:0007669"/>
    <property type="project" value="UniProtKB-KW"/>
</dbReference>
<keyword evidence="8" id="KW-0032">Aminotransferase</keyword>
<evidence type="ECO:0000256" key="4">
    <source>
        <dbReference type="ARBA" id="ARBA00023125"/>
    </source>
</evidence>
<sequence>MKRAPQGILPIIAVDRRSQVPLYRQVYEGYREAIVDRRLRAGERLPSTRSLATELGISRIPILSAFEQLLAEGYFESRVGAGTFVASSLPDEGPPSDARTPVRGTPGRRVLSQASAVLGEGLPLAPWQGGVGAFRMNQPAVDQFPFQVWSSLVAKHSRNPTRSLLTYGDPMGYRPFREALAAYLRTSRAVRCEADHIMVVSGSQQALELSARVLLDARSPVWMEEPGYAGAKDVLTMAGARMVPVPVDAEGLDVSAGIERCANARAAYVTPSHQYPLGGTLSASRRLQLLDWAQRSGAWILEDDYDSEYRYESLPVSALQGLDRDARVIYIGTFSKVLFPALRVGYMVLPPDLVPRFMRVRDAMDIFPPTLFQAVLTDFLTEGHFARHLRKMRQLYRERRTVLVDSLQRELGDTVEVLGTQAGMHLVAALPKRFKDRQIAERAAKEGLWAMPLSPCYLEKATRPGLILGYGGTDAARIPEAVRRLRKVI</sequence>
<proteinExistence type="inferred from homology"/>
<dbReference type="CDD" id="cd07377">
    <property type="entry name" value="WHTH_GntR"/>
    <property type="match status" value="1"/>
</dbReference>
<evidence type="ECO:0000313" key="8">
    <source>
        <dbReference type="EMBL" id="QSQ23104.1"/>
    </source>
</evidence>
<dbReference type="Pfam" id="PF00155">
    <property type="entry name" value="Aminotran_1_2"/>
    <property type="match status" value="1"/>
</dbReference>
<name>A0ABX7P098_9BACT</name>
<dbReference type="Pfam" id="PF00392">
    <property type="entry name" value="GntR"/>
    <property type="match status" value="1"/>
</dbReference>
<dbReference type="InterPro" id="IPR000524">
    <property type="entry name" value="Tscrpt_reg_HTH_GntR"/>
</dbReference>
<keyword evidence="9" id="KW-1185">Reference proteome</keyword>
<keyword evidence="2" id="KW-0663">Pyridoxal phosphate</keyword>
<dbReference type="InterPro" id="IPR036388">
    <property type="entry name" value="WH-like_DNA-bd_sf"/>
</dbReference>
<dbReference type="InterPro" id="IPR051446">
    <property type="entry name" value="HTH_trans_reg/aminotransferase"/>
</dbReference>
<dbReference type="RefSeq" id="WP_206724679.1">
    <property type="nucleotide sequence ID" value="NZ_CP071090.1"/>
</dbReference>
<dbReference type="Proteomes" id="UP000662747">
    <property type="component" value="Chromosome"/>
</dbReference>
<dbReference type="PANTHER" id="PTHR46577">
    <property type="entry name" value="HTH-TYPE TRANSCRIPTIONAL REGULATORY PROTEIN GABR"/>
    <property type="match status" value="1"/>
</dbReference>
<dbReference type="InterPro" id="IPR015424">
    <property type="entry name" value="PyrdxlP-dep_Trfase"/>
</dbReference>
<feature type="domain" description="HTH gntR-type" evidence="7">
    <location>
        <begin position="20"/>
        <end position="88"/>
    </location>
</feature>
<dbReference type="PANTHER" id="PTHR46577:SF1">
    <property type="entry name" value="HTH-TYPE TRANSCRIPTIONAL REGULATORY PROTEIN GABR"/>
    <property type="match status" value="1"/>
</dbReference>
<dbReference type="Gene3D" id="1.10.10.10">
    <property type="entry name" value="Winged helix-like DNA-binding domain superfamily/Winged helix DNA-binding domain"/>
    <property type="match status" value="1"/>
</dbReference>
<evidence type="ECO:0000256" key="3">
    <source>
        <dbReference type="ARBA" id="ARBA00023015"/>
    </source>
</evidence>
<reference evidence="8 9" key="1">
    <citation type="submission" date="2021-02" db="EMBL/GenBank/DDBJ databases">
        <title>De Novo genome assembly of isolated myxobacteria.</title>
        <authorList>
            <person name="Stevens D.C."/>
        </authorList>
    </citation>
    <scope>NUCLEOTIDE SEQUENCE [LARGE SCALE GENOMIC DNA]</scope>
    <source>
        <strain evidence="9">SCPEA02</strain>
    </source>
</reference>
<keyword evidence="5" id="KW-0804">Transcription</keyword>
<evidence type="ECO:0000259" key="7">
    <source>
        <dbReference type="PROSITE" id="PS50949"/>
    </source>
</evidence>
<dbReference type="Gene3D" id="3.40.640.10">
    <property type="entry name" value="Type I PLP-dependent aspartate aminotransferase-like (Major domain)"/>
    <property type="match status" value="1"/>
</dbReference>
<protein>
    <submittedName>
        <fullName evidence="8">PLP-dependent aminotransferase family protein</fullName>
    </submittedName>
</protein>
<dbReference type="InterPro" id="IPR015421">
    <property type="entry name" value="PyrdxlP-dep_Trfase_major"/>
</dbReference>
<dbReference type="SUPFAM" id="SSF46785">
    <property type="entry name" value="Winged helix' DNA-binding domain"/>
    <property type="match status" value="1"/>
</dbReference>
<dbReference type="InterPro" id="IPR036390">
    <property type="entry name" value="WH_DNA-bd_sf"/>
</dbReference>
<evidence type="ECO:0000256" key="2">
    <source>
        <dbReference type="ARBA" id="ARBA00022898"/>
    </source>
</evidence>
<accession>A0ABX7P098</accession>
<dbReference type="SMART" id="SM00345">
    <property type="entry name" value="HTH_GNTR"/>
    <property type="match status" value="1"/>
</dbReference>